<name>A0A498QHN4_9MYCO</name>
<evidence type="ECO:0000313" key="2">
    <source>
        <dbReference type="Proteomes" id="UP000267289"/>
    </source>
</evidence>
<dbReference type="EMBL" id="UPHQ01000328">
    <property type="protein sequence ID" value="VBA46959.1"/>
    <property type="molecule type" value="Genomic_DNA"/>
</dbReference>
<dbReference type="Proteomes" id="UP000267289">
    <property type="component" value="Unassembled WGS sequence"/>
</dbReference>
<accession>A0A498QHN4</accession>
<dbReference type="AlphaFoldDB" id="A0A498QHN4"/>
<protein>
    <submittedName>
        <fullName evidence="1">Uncharacterized protein</fullName>
    </submittedName>
</protein>
<keyword evidence="2" id="KW-1185">Reference proteome</keyword>
<sequence>MPVMRREPDVRSDVCLHACPRTLTPVTDLKSLQRRVQQGGAAATAELHQAHVGFAVRERLTLLLEWRGGFCELYRFAGSGSGDPRGGGLVMGIGGDVRETADRRRQGSDRSTRVFVPDRDREDRARIWLARQVIARLPGIEALRGGPPPLNWTTRCFRYSRLHGWPRRRSDAVRALATSSMERSSIKRKEL</sequence>
<proteinExistence type="predicted"/>
<evidence type="ECO:0000313" key="1">
    <source>
        <dbReference type="EMBL" id="VBA46959.1"/>
    </source>
</evidence>
<organism evidence="1 2">
    <name type="scientific">Mycobacterium innocens</name>
    <dbReference type="NCBI Taxonomy" id="2341083"/>
    <lineage>
        <taxon>Bacteria</taxon>
        <taxon>Bacillati</taxon>
        <taxon>Actinomycetota</taxon>
        <taxon>Actinomycetes</taxon>
        <taxon>Mycobacteriales</taxon>
        <taxon>Mycobacteriaceae</taxon>
        <taxon>Mycobacterium</taxon>
    </lineage>
</organism>
<gene>
    <name evidence="1" type="ORF">LAUMK13_05751</name>
</gene>
<reference evidence="1 2" key="1">
    <citation type="submission" date="2018-09" db="EMBL/GenBank/DDBJ databases">
        <authorList>
            <person name="Tagini F."/>
        </authorList>
    </citation>
    <scope>NUCLEOTIDE SEQUENCE [LARGE SCALE GENOMIC DNA]</scope>
    <source>
        <strain evidence="1 2">MK13</strain>
    </source>
</reference>